<evidence type="ECO:0000256" key="3">
    <source>
        <dbReference type="ARBA" id="ARBA00022722"/>
    </source>
</evidence>
<protein>
    <recommendedName>
        <fullName evidence="10">Murine leukemia virus integrase C-terminal domain-containing protein</fullName>
    </recommendedName>
</protein>
<dbReference type="InterPro" id="IPR050462">
    <property type="entry name" value="Retroviral_Gag-Pol_poly"/>
</dbReference>
<sequence length="295" mass="33348">MFTHQPTWDDCQQLLRILFTTEERERIQLEARKLVPGEDGRPTVNPDLINAAFPLTRPDWDYTAAEGRGRLLIYRQTLMAGLRAAARKPTNLAKVYSVVQELLPYALYRVRNSPYKLGLTPYEITFGKPTPIIPNLDQDNSLLSSLRALQRVHEAAWPKLRELYETGPPPTPHQYRPGDWVLVKRHQNLEPRWKGPYQIILTTPTAIKQRIGPDNSTTYFTAILQSNRAAIASDNNMQLQAGCSGSVGAATCWNPRAPIHVSDSGGPQDAARQIETQTRLKDLAERMYPRLNSTP</sequence>
<dbReference type="GO" id="GO:0019068">
    <property type="term" value="P:virion assembly"/>
    <property type="evidence" value="ECO:0007669"/>
    <property type="project" value="InterPro"/>
</dbReference>
<dbReference type="Gene3D" id="2.30.30.850">
    <property type="match status" value="1"/>
</dbReference>
<dbReference type="Pfam" id="PF02093">
    <property type="entry name" value="Gag_p30"/>
    <property type="match status" value="1"/>
</dbReference>
<dbReference type="GO" id="GO:0004519">
    <property type="term" value="F:endonuclease activity"/>
    <property type="evidence" value="ECO:0007669"/>
    <property type="project" value="UniProtKB-KW"/>
</dbReference>
<name>A0A485NT41_LYNPA</name>
<evidence type="ECO:0000313" key="8">
    <source>
        <dbReference type="EMBL" id="VFV35433.1"/>
    </source>
</evidence>
<keyword evidence="2" id="KW-0548">Nucleotidyltransferase</keyword>
<feature type="domain" description="Murine leukemia virus integrase C-terminal" evidence="7">
    <location>
        <begin position="173"/>
        <end position="208"/>
    </location>
</feature>
<evidence type="ECO:0000259" key="7">
    <source>
        <dbReference type="Pfam" id="PF18697"/>
    </source>
</evidence>
<dbReference type="GO" id="GO:0016779">
    <property type="term" value="F:nucleotidyltransferase activity"/>
    <property type="evidence" value="ECO:0007669"/>
    <property type="project" value="UniProtKB-KW"/>
</dbReference>
<dbReference type="GO" id="GO:0016787">
    <property type="term" value="F:hydrolase activity"/>
    <property type="evidence" value="ECO:0007669"/>
    <property type="project" value="UniProtKB-KW"/>
</dbReference>
<evidence type="ECO:0000256" key="5">
    <source>
        <dbReference type="ARBA" id="ARBA00022801"/>
    </source>
</evidence>
<evidence type="ECO:0000259" key="6">
    <source>
        <dbReference type="Pfam" id="PF02093"/>
    </source>
</evidence>
<dbReference type="Gene3D" id="1.10.375.10">
    <property type="entry name" value="Human Immunodeficiency Virus Type 1 Capsid Protein"/>
    <property type="match status" value="1"/>
</dbReference>
<evidence type="ECO:0000256" key="4">
    <source>
        <dbReference type="ARBA" id="ARBA00022759"/>
    </source>
</evidence>
<evidence type="ECO:0000313" key="9">
    <source>
        <dbReference type="Proteomes" id="UP000386466"/>
    </source>
</evidence>
<dbReference type="Proteomes" id="UP000386466">
    <property type="component" value="Unassembled WGS sequence"/>
</dbReference>
<dbReference type="SUPFAM" id="SSF47943">
    <property type="entry name" value="Retrovirus capsid protein, N-terminal core domain"/>
    <property type="match status" value="1"/>
</dbReference>
<dbReference type="Pfam" id="PF18697">
    <property type="entry name" value="MLVIN_C"/>
    <property type="match status" value="1"/>
</dbReference>
<keyword evidence="9" id="KW-1185">Reference proteome</keyword>
<accession>A0A485NT41</accession>
<dbReference type="InterPro" id="IPR003036">
    <property type="entry name" value="Gag_P30"/>
</dbReference>
<keyword evidence="3" id="KW-0540">Nuclease</keyword>
<dbReference type="PANTHER" id="PTHR33166">
    <property type="entry name" value="GAG_P30 DOMAIN-CONTAINING PROTEIN"/>
    <property type="match status" value="1"/>
</dbReference>
<dbReference type="EMBL" id="CAAGRJ010021213">
    <property type="protein sequence ID" value="VFV35433.1"/>
    <property type="molecule type" value="Genomic_DNA"/>
</dbReference>
<evidence type="ECO:0000256" key="2">
    <source>
        <dbReference type="ARBA" id="ARBA00022695"/>
    </source>
</evidence>
<proteinExistence type="predicted"/>
<dbReference type="InterPro" id="IPR008919">
    <property type="entry name" value="Retrov_capsid_N"/>
</dbReference>
<keyword evidence="1" id="KW-0808">Transferase</keyword>
<feature type="domain" description="Core shell protein Gag P30" evidence="6">
    <location>
        <begin position="2"/>
        <end position="101"/>
    </location>
</feature>
<reference evidence="8 9" key="1">
    <citation type="submission" date="2019-01" db="EMBL/GenBank/DDBJ databases">
        <authorList>
            <person name="Alioto T."/>
            <person name="Alioto T."/>
        </authorList>
    </citation>
    <scope>NUCLEOTIDE SEQUENCE [LARGE SCALE GENOMIC DNA]</scope>
</reference>
<keyword evidence="4" id="KW-0255">Endonuclease</keyword>
<organism evidence="8 9">
    <name type="scientific">Lynx pardinus</name>
    <name type="common">Iberian lynx</name>
    <name type="synonym">Felis pardina</name>
    <dbReference type="NCBI Taxonomy" id="191816"/>
    <lineage>
        <taxon>Eukaryota</taxon>
        <taxon>Metazoa</taxon>
        <taxon>Chordata</taxon>
        <taxon>Craniata</taxon>
        <taxon>Vertebrata</taxon>
        <taxon>Euteleostomi</taxon>
        <taxon>Mammalia</taxon>
        <taxon>Eutheria</taxon>
        <taxon>Laurasiatheria</taxon>
        <taxon>Carnivora</taxon>
        <taxon>Feliformia</taxon>
        <taxon>Felidae</taxon>
        <taxon>Felinae</taxon>
        <taxon>Lynx</taxon>
    </lineage>
</organism>
<evidence type="ECO:0000256" key="1">
    <source>
        <dbReference type="ARBA" id="ARBA00022679"/>
    </source>
</evidence>
<evidence type="ECO:0008006" key="10">
    <source>
        <dbReference type="Google" id="ProtNLM"/>
    </source>
</evidence>
<gene>
    <name evidence="8" type="ORF">LYPA_23C022676</name>
</gene>
<keyword evidence="5" id="KW-0378">Hydrolase</keyword>
<dbReference type="AlphaFoldDB" id="A0A485NT41"/>
<dbReference type="InterPro" id="IPR040643">
    <property type="entry name" value="MLVIN_C"/>
</dbReference>